<reference evidence="5" key="2">
    <citation type="submission" date="2010-04" db="EMBL/GenBank/DDBJ databases">
        <authorList>
            <person name="Buell R."/>
            <person name="Hamilton J."/>
            <person name="Hostetler J."/>
        </authorList>
    </citation>
    <scope>NUCLEOTIDE SEQUENCE [LARGE SCALE GENOMIC DNA]</scope>
    <source>
        <strain evidence="5">DAOM:BR144</strain>
    </source>
</reference>
<dbReference type="Proteomes" id="UP000019132">
    <property type="component" value="Unassembled WGS sequence"/>
</dbReference>
<dbReference type="EMBL" id="GL376604">
    <property type="status" value="NOT_ANNOTATED_CDS"/>
    <property type="molecule type" value="Genomic_DNA"/>
</dbReference>
<evidence type="ECO:0000313" key="4">
    <source>
        <dbReference type="EnsemblProtists" id="PYU1_T006424"/>
    </source>
</evidence>
<feature type="region of interest" description="Disordered" evidence="1">
    <location>
        <begin position="245"/>
        <end position="265"/>
    </location>
</feature>
<keyword evidence="5" id="KW-1185">Reference proteome</keyword>
<keyword evidence="2" id="KW-0472">Membrane</keyword>
<keyword evidence="2" id="KW-0812">Transmembrane</keyword>
<evidence type="ECO:0000256" key="3">
    <source>
        <dbReference type="SAM" id="SignalP"/>
    </source>
</evidence>
<reference evidence="4" key="3">
    <citation type="submission" date="2015-02" db="UniProtKB">
        <authorList>
            <consortium name="EnsemblProtists"/>
        </authorList>
    </citation>
    <scope>IDENTIFICATION</scope>
    <source>
        <strain evidence="4">DAOM BR144</strain>
    </source>
</reference>
<protein>
    <submittedName>
        <fullName evidence="4">Uncharacterized protein</fullName>
    </submittedName>
</protein>
<dbReference type="VEuPathDB" id="FungiDB:PYU1_G006412"/>
<reference evidence="5" key="1">
    <citation type="journal article" date="2010" name="Genome Biol.">
        <title>Genome sequence of the necrotrophic plant pathogen Pythium ultimum reveals original pathogenicity mechanisms and effector repertoire.</title>
        <authorList>
            <person name="Levesque C.A."/>
            <person name="Brouwer H."/>
            <person name="Cano L."/>
            <person name="Hamilton J.P."/>
            <person name="Holt C."/>
            <person name="Huitema E."/>
            <person name="Raffaele S."/>
            <person name="Robideau G.P."/>
            <person name="Thines M."/>
            <person name="Win J."/>
            <person name="Zerillo M.M."/>
            <person name="Beakes G.W."/>
            <person name="Boore J.L."/>
            <person name="Busam D."/>
            <person name="Dumas B."/>
            <person name="Ferriera S."/>
            <person name="Fuerstenberg S.I."/>
            <person name="Gachon C.M."/>
            <person name="Gaulin E."/>
            <person name="Govers F."/>
            <person name="Grenville-Briggs L."/>
            <person name="Horner N."/>
            <person name="Hostetler J."/>
            <person name="Jiang R.H."/>
            <person name="Johnson J."/>
            <person name="Krajaejun T."/>
            <person name="Lin H."/>
            <person name="Meijer H.J."/>
            <person name="Moore B."/>
            <person name="Morris P."/>
            <person name="Phuntmart V."/>
            <person name="Puiu D."/>
            <person name="Shetty J."/>
            <person name="Stajich J.E."/>
            <person name="Tripathy S."/>
            <person name="Wawra S."/>
            <person name="van West P."/>
            <person name="Whitty B.R."/>
            <person name="Coutinho P.M."/>
            <person name="Henrissat B."/>
            <person name="Martin F."/>
            <person name="Thomas P.D."/>
            <person name="Tyler B.M."/>
            <person name="De Vries R.P."/>
            <person name="Kamoun S."/>
            <person name="Yandell M."/>
            <person name="Tisserat N."/>
            <person name="Buell C.R."/>
        </authorList>
    </citation>
    <scope>NUCLEOTIDE SEQUENCE</scope>
    <source>
        <strain evidence="5">DAOM:BR144</strain>
    </source>
</reference>
<feature type="region of interest" description="Disordered" evidence="1">
    <location>
        <begin position="296"/>
        <end position="316"/>
    </location>
</feature>
<proteinExistence type="predicted"/>
<dbReference type="eggNOG" id="KOG0192">
    <property type="taxonomic scope" value="Eukaryota"/>
</dbReference>
<organism evidence="4 5">
    <name type="scientific">Globisporangium ultimum (strain ATCC 200006 / CBS 805.95 / DAOM BR144)</name>
    <name type="common">Pythium ultimum</name>
    <dbReference type="NCBI Taxonomy" id="431595"/>
    <lineage>
        <taxon>Eukaryota</taxon>
        <taxon>Sar</taxon>
        <taxon>Stramenopiles</taxon>
        <taxon>Oomycota</taxon>
        <taxon>Peronosporomycetes</taxon>
        <taxon>Pythiales</taxon>
        <taxon>Pythiaceae</taxon>
        <taxon>Globisporangium</taxon>
    </lineage>
</organism>
<accession>K3WN82</accession>
<sequence>MRTLRSVAALALVVAPLTRADTDIPAQLRDYKDSVTAPPTPSRLSAALTSFLKGTNLTSLSPTLQRALLWDAGYVRTNSQEDNSYVNVFVLCGHTMSDTFLGLDSINRTACPLDVCKQFSYNLATSDCDAASIAAQTRCAVADDISITATTMPVWAQEGDIDGSFDAQMYQETYSDSGTNSTLYLITEGTEIDSKCASAPRFVIPCRKVASTDVTFTKQEKKWCPPTISLGVSLWFESETAASLSSSSNDMAGGSTTSENGSSNSSNHTAALVLGIALGLALVACAVLFYLYRKSKQDTSKPPPTPGYAPLDNGQRNATTDIPAQLHMLGALVTEAPPTPSKLSTSLKSLVGDTSKLAARTPALQRALLWDAGQMWAGTADTYIDTYVLCGHSMNDVFLGLDAFDTGKCPLKPCKQFSFNLALSTCDASTVESETLCAVVAEDVVTTKLSAFGGPVWAQEGVISSAFVPQIYQNDVKSSNGTTTMFLISQNGDFKGTKDACGSSPSFVIPCRKVSRSEVTESAQERKWCHPTSQLGVQLWYQAETRTASGFSGGSSDSAISSTVDGGNTANAGSTDSSNGSSSTTTIILGAALGVAVIISGVLLFQICKRKDHSKSL</sequence>
<feature type="chain" id="PRO_5003872217" evidence="3">
    <location>
        <begin position="21"/>
        <end position="617"/>
    </location>
</feature>
<evidence type="ECO:0000313" key="5">
    <source>
        <dbReference type="Proteomes" id="UP000019132"/>
    </source>
</evidence>
<name>K3WN82_GLOUD</name>
<feature type="region of interest" description="Disordered" evidence="1">
    <location>
        <begin position="550"/>
        <end position="582"/>
    </location>
</feature>
<evidence type="ECO:0000256" key="1">
    <source>
        <dbReference type="SAM" id="MobiDB-lite"/>
    </source>
</evidence>
<feature type="signal peptide" evidence="3">
    <location>
        <begin position="1"/>
        <end position="20"/>
    </location>
</feature>
<feature type="transmembrane region" description="Helical" evidence="2">
    <location>
        <begin position="270"/>
        <end position="292"/>
    </location>
</feature>
<keyword evidence="2" id="KW-1133">Transmembrane helix</keyword>
<dbReference type="HOGENOM" id="CLU_443136_0_0_1"/>
<dbReference type="InParanoid" id="K3WN82"/>
<dbReference type="AlphaFoldDB" id="K3WN82"/>
<feature type="transmembrane region" description="Helical" evidence="2">
    <location>
        <begin position="587"/>
        <end position="607"/>
    </location>
</feature>
<keyword evidence="3" id="KW-0732">Signal</keyword>
<dbReference type="EnsemblProtists" id="PYU1_T006424">
    <property type="protein sequence ID" value="PYU1_T006424"/>
    <property type="gene ID" value="PYU1_G006412"/>
</dbReference>
<evidence type="ECO:0000256" key="2">
    <source>
        <dbReference type="SAM" id="Phobius"/>
    </source>
</evidence>
<feature type="compositionally biased region" description="Low complexity" evidence="1">
    <location>
        <begin position="570"/>
        <end position="582"/>
    </location>
</feature>